<dbReference type="NCBIfam" id="TIGR03828">
    <property type="entry name" value="pfkB"/>
    <property type="match status" value="1"/>
</dbReference>
<comment type="similarity">
    <text evidence="1 11">Belongs to the carbohydrate kinase PfkB family.</text>
</comment>
<dbReference type="PRINTS" id="PR00990">
    <property type="entry name" value="RIBOKINASE"/>
</dbReference>
<dbReference type="Gene3D" id="3.40.1190.20">
    <property type="match status" value="1"/>
</dbReference>
<comment type="function">
    <text evidence="12">Catalyzes the ATP-dependent phosphorylation of fructose-l-phosphate to fructose-l,6-bisphosphate.</text>
</comment>
<gene>
    <name evidence="14" type="ORF">FRC0190_01465</name>
</gene>
<dbReference type="PROSITE" id="PS00584">
    <property type="entry name" value="PFKB_KINASES_2"/>
    <property type="match status" value="1"/>
</dbReference>
<name>A0A6I8MI00_9CORY</name>
<dbReference type="PIRSF" id="PIRSF000535">
    <property type="entry name" value="1PFK/6PFK/LacC"/>
    <property type="match status" value="1"/>
</dbReference>
<keyword evidence="6 11" id="KW-0418">Kinase</keyword>
<dbReference type="InterPro" id="IPR029056">
    <property type="entry name" value="Ribokinase-like"/>
</dbReference>
<dbReference type="GO" id="GO:0005829">
    <property type="term" value="C:cytosol"/>
    <property type="evidence" value="ECO:0007669"/>
    <property type="project" value="TreeGrafter"/>
</dbReference>
<dbReference type="NCBIfam" id="TIGR03168">
    <property type="entry name" value="1-PFK"/>
    <property type="match status" value="1"/>
</dbReference>
<evidence type="ECO:0000256" key="11">
    <source>
        <dbReference type="RuleBase" id="RU003704"/>
    </source>
</evidence>
<evidence type="ECO:0000256" key="5">
    <source>
        <dbReference type="ARBA" id="ARBA00022741"/>
    </source>
</evidence>
<dbReference type="InterPro" id="IPR022463">
    <property type="entry name" value="1-PFruKinase"/>
</dbReference>
<dbReference type="InterPro" id="IPR002139">
    <property type="entry name" value="Ribo/fructo_kinase"/>
</dbReference>
<evidence type="ECO:0000256" key="7">
    <source>
        <dbReference type="ARBA" id="ARBA00022840"/>
    </source>
</evidence>
<organism evidence="14 15">
    <name type="scientific">Corynebacterium rouxii</name>
    <dbReference type="NCBI Taxonomy" id="2719119"/>
    <lineage>
        <taxon>Bacteria</taxon>
        <taxon>Bacillati</taxon>
        <taxon>Actinomycetota</taxon>
        <taxon>Actinomycetes</taxon>
        <taxon>Mycobacteriales</taxon>
        <taxon>Corynebacteriaceae</taxon>
        <taxon>Corynebacterium</taxon>
    </lineage>
</organism>
<dbReference type="PANTHER" id="PTHR46566">
    <property type="entry name" value="1-PHOSPHOFRUCTOKINASE-RELATED"/>
    <property type="match status" value="1"/>
</dbReference>
<dbReference type="PANTHER" id="PTHR46566:SF2">
    <property type="entry name" value="ATP-DEPENDENT 6-PHOSPHOFRUCTOKINASE ISOZYME 2"/>
    <property type="match status" value="1"/>
</dbReference>
<evidence type="ECO:0000256" key="2">
    <source>
        <dbReference type="ARBA" id="ARBA00012131"/>
    </source>
</evidence>
<evidence type="ECO:0000313" key="15">
    <source>
        <dbReference type="Proteomes" id="UP000423525"/>
    </source>
</evidence>
<comment type="catalytic activity">
    <reaction evidence="9 12">
        <text>beta-D-fructose 1-phosphate + ATP = beta-D-fructose 1,6-bisphosphate + ADP + H(+)</text>
        <dbReference type="Rhea" id="RHEA:14213"/>
        <dbReference type="ChEBI" id="CHEBI:15378"/>
        <dbReference type="ChEBI" id="CHEBI:30616"/>
        <dbReference type="ChEBI" id="CHEBI:32966"/>
        <dbReference type="ChEBI" id="CHEBI:138881"/>
        <dbReference type="ChEBI" id="CHEBI:456216"/>
        <dbReference type="EC" id="2.7.1.56"/>
    </reaction>
</comment>
<protein>
    <recommendedName>
        <fullName evidence="3 12">1-phosphofructokinase</fullName>
        <shortName evidence="12">Fru1PK</shortName>
        <ecNumber evidence="2 12">2.7.1.56</ecNumber>
    </recommendedName>
    <alternativeName>
        <fullName evidence="8 12">Fructose 1-phosphate kinase</fullName>
    </alternativeName>
</protein>
<dbReference type="AlphaFoldDB" id="A0A6I8MI00"/>
<dbReference type="EMBL" id="LR738855">
    <property type="protein sequence ID" value="VZH85507.1"/>
    <property type="molecule type" value="Genomic_DNA"/>
</dbReference>
<evidence type="ECO:0000256" key="8">
    <source>
        <dbReference type="ARBA" id="ARBA00032802"/>
    </source>
</evidence>
<sequence length="321" mass="33827">MILTFTPNPSIDKTLQLDSVLTRGEVQRLSGVQTVAGGKGINVAVALTKAQADTVALYPAHPDDPFNRLIRESQIPAQRVTIRGEVRINTTVTEPDGTTTKLNIQGPQIYEDELQALEKNLLERAAGCSWAVLAGSLPPGVPTDWYVHVTKLLNSRHPSLRIAIDTSDVPLQKVGESFGHCALSLIKPNGMELGQLVGVDGYALEKEAAQGNFEPVVCAARKAILQGVEKVLVTLGAAGAVLVTKDNAWKAAPPPITVLSTVGAGDASLAGFILASEEGLPPEKCLTQAVAYGAAAASFAGTHMPYPHQIDVDHTSVTPLP</sequence>
<keyword evidence="5 12" id="KW-0547">Nucleotide-binding</keyword>
<dbReference type="GO" id="GO:0008662">
    <property type="term" value="F:1-phosphofructokinase activity"/>
    <property type="evidence" value="ECO:0007669"/>
    <property type="project" value="UniProtKB-UniRule"/>
</dbReference>
<evidence type="ECO:0000256" key="12">
    <source>
        <dbReference type="RuleBase" id="RU369061"/>
    </source>
</evidence>
<dbReference type="GO" id="GO:0005524">
    <property type="term" value="F:ATP binding"/>
    <property type="evidence" value="ECO:0007669"/>
    <property type="project" value="UniProtKB-UniRule"/>
</dbReference>
<dbReference type="SUPFAM" id="SSF53613">
    <property type="entry name" value="Ribokinase-like"/>
    <property type="match status" value="1"/>
</dbReference>
<dbReference type="RefSeq" id="WP_155873184.1">
    <property type="nucleotide sequence ID" value="NZ_CP168248.1"/>
</dbReference>
<evidence type="ECO:0000259" key="13">
    <source>
        <dbReference type="Pfam" id="PF00294"/>
    </source>
</evidence>
<evidence type="ECO:0000256" key="3">
    <source>
        <dbReference type="ARBA" id="ARBA00013596"/>
    </source>
</evidence>
<evidence type="ECO:0000256" key="4">
    <source>
        <dbReference type="ARBA" id="ARBA00022679"/>
    </source>
</evidence>
<dbReference type="KEGG" id="crf:FRC0190_01465"/>
<dbReference type="CDD" id="cd01164">
    <property type="entry name" value="FruK_PfkB_like"/>
    <property type="match status" value="1"/>
</dbReference>
<evidence type="ECO:0000256" key="6">
    <source>
        <dbReference type="ARBA" id="ARBA00022777"/>
    </source>
</evidence>
<dbReference type="InterPro" id="IPR002173">
    <property type="entry name" value="Carboh/pur_kinase_PfkB_CS"/>
</dbReference>
<dbReference type="EC" id="2.7.1.56" evidence="2 12"/>
<keyword evidence="4 10" id="KW-0808">Transferase</keyword>
<feature type="domain" description="Carbohydrate kinase PfkB" evidence="13">
    <location>
        <begin position="10"/>
        <end position="307"/>
    </location>
</feature>
<dbReference type="InterPro" id="IPR011611">
    <property type="entry name" value="PfkB_dom"/>
</dbReference>
<dbReference type="Proteomes" id="UP000423525">
    <property type="component" value="Chromosome"/>
</dbReference>
<accession>A0A6I8MI00</accession>
<evidence type="ECO:0000256" key="1">
    <source>
        <dbReference type="ARBA" id="ARBA00010688"/>
    </source>
</evidence>
<proteinExistence type="inferred from homology"/>
<evidence type="ECO:0000313" key="14">
    <source>
        <dbReference type="EMBL" id="VZH85507.1"/>
    </source>
</evidence>
<dbReference type="Pfam" id="PF00294">
    <property type="entry name" value="PfkB"/>
    <property type="match status" value="1"/>
</dbReference>
<dbReference type="InterPro" id="IPR017583">
    <property type="entry name" value="Tagatose/fructose_Pkinase"/>
</dbReference>
<evidence type="ECO:0000256" key="10">
    <source>
        <dbReference type="PIRNR" id="PIRNR000535"/>
    </source>
</evidence>
<reference evidence="14 15" key="1">
    <citation type="submission" date="2019-11" db="EMBL/GenBank/DDBJ databases">
        <authorList>
            <person name="Brisse S."/>
        </authorList>
    </citation>
    <scope>NUCLEOTIDE SEQUENCE [LARGE SCALE GENOMIC DNA]</scope>
    <source>
        <strain evidence="14">FRC0190</strain>
    </source>
</reference>
<evidence type="ECO:0000256" key="9">
    <source>
        <dbReference type="ARBA" id="ARBA00047745"/>
    </source>
</evidence>
<keyword evidence="7 12" id="KW-0067">ATP-binding</keyword>